<name>M9RTE7_9RHOB</name>
<dbReference type="GO" id="GO:0003676">
    <property type="term" value="F:nucleic acid binding"/>
    <property type="evidence" value="ECO:0007669"/>
    <property type="project" value="InterPro"/>
</dbReference>
<dbReference type="AlphaFoldDB" id="M9RTE7"/>
<dbReference type="eggNOG" id="ENOG50309QE">
    <property type="taxonomic scope" value="Bacteria"/>
</dbReference>
<protein>
    <recommendedName>
        <fullName evidence="4">VRR-NUC domain-containing protein</fullName>
    </recommendedName>
</protein>
<dbReference type="OrthoDB" id="7219056at2"/>
<dbReference type="HOGENOM" id="CLU_1925984_0_0_5"/>
<sequence length="144" mass="15336">MKRRGTPEADLQRAVVVALRFALPKGAIVHHCVNEVTEAGPRGARRQAILVGMGVHPGFADLIVLCDGRVLFLELKSLKGRLSPAQEGFRDAVLALGFGWALVRTMDDALGALADHGLTTRVVQTGEQSTQRDVADTSTGRAAP</sequence>
<dbReference type="STRING" id="391616.OA238_c38300"/>
<evidence type="ECO:0008006" key="4">
    <source>
        <dbReference type="Google" id="ProtNLM"/>
    </source>
</evidence>
<evidence type="ECO:0000313" key="2">
    <source>
        <dbReference type="EMBL" id="AGI73776.1"/>
    </source>
</evidence>
<dbReference type="Proteomes" id="UP000004688">
    <property type="component" value="Chromosome"/>
</dbReference>
<dbReference type="KEGG" id="oar:OA238_c38300"/>
<organism evidence="2 3">
    <name type="scientific">Octadecabacter arcticus 238</name>
    <dbReference type="NCBI Taxonomy" id="391616"/>
    <lineage>
        <taxon>Bacteria</taxon>
        <taxon>Pseudomonadati</taxon>
        <taxon>Pseudomonadota</taxon>
        <taxon>Alphaproteobacteria</taxon>
        <taxon>Rhodobacterales</taxon>
        <taxon>Roseobacteraceae</taxon>
        <taxon>Octadecabacter</taxon>
    </lineage>
</organism>
<evidence type="ECO:0000313" key="3">
    <source>
        <dbReference type="Proteomes" id="UP000004688"/>
    </source>
</evidence>
<accession>M9RTE7</accession>
<feature type="region of interest" description="Disordered" evidence="1">
    <location>
        <begin position="124"/>
        <end position="144"/>
    </location>
</feature>
<dbReference type="InterPro" id="IPR011856">
    <property type="entry name" value="tRNA_endonuc-like_dom_sf"/>
</dbReference>
<reference evidence="2 3" key="1">
    <citation type="journal article" date="2013" name="PLoS ONE">
        <title>Poles Apart: Arctic and Antarctic Octadecabacter strains Share High Genome Plasticity and a New Type of Xanthorhodopsin.</title>
        <authorList>
            <person name="Vollmers J."/>
            <person name="Voget S."/>
            <person name="Dietrich S."/>
            <person name="Gollnow K."/>
            <person name="Smits M."/>
            <person name="Meyer K."/>
            <person name="Brinkhoff T."/>
            <person name="Simon M."/>
            <person name="Daniel R."/>
        </authorList>
    </citation>
    <scope>NUCLEOTIDE SEQUENCE [LARGE SCALE GENOMIC DNA]</scope>
    <source>
        <strain evidence="2 3">238</strain>
    </source>
</reference>
<dbReference type="RefSeq" id="WP_015496763.1">
    <property type="nucleotide sequence ID" value="NC_020908.1"/>
</dbReference>
<proteinExistence type="predicted"/>
<keyword evidence="3" id="KW-1185">Reference proteome</keyword>
<gene>
    <name evidence="2" type="ORF">OA238_c38300</name>
</gene>
<dbReference type="EMBL" id="CP003742">
    <property type="protein sequence ID" value="AGI73776.1"/>
    <property type="molecule type" value="Genomic_DNA"/>
</dbReference>
<dbReference type="Gene3D" id="3.40.1350.10">
    <property type="match status" value="1"/>
</dbReference>
<evidence type="ECO:0000256" key="1">
    <source>
        <dbReference type="SAM" id="MobiDB-lite"/>
    </source>
</evidence>